<reference evidence="1 2" key="1">
    <citation type="submission" date="2016-04" db="EMBL/GenBank/DDBJ databases">
        <title>Genome analyses suggest a sexual origin of heterokaryosis in a supposedly ancient asexual fungus.</title>
        <authorList>
            <person name="Ropars J."/>
            <person name="Sedzielewska K."/>
            <person name="Noel J."/>
            <person name="Charron P."/>
            <person name="Farinelli L."/>
            <person name="Marton T."/>
            <person name="Kruger M."/>
            <person name="Pelin A."/>
            <person name="Brachmann A."/>
            <person name="Corradi N."/>
        </authorList>
    </citation>
    <scope>NUCLEOTIDE SEQUENCE [LARGE SCALE GENOMIC DNA]</scope>
    <source>
        <strain evidence="1 2">C2</strain>
    </source>
</reference>
<reference evidence="1 2" key="2">
    <citation type="submission" date="2017-10" db="EMBL/GenBank/DDBJ databases">
        <title>Extensive intraspecific genome diversity in a model arbuscular mycorrhizal fungus.</title>
        <authorList>
            <person name="Chen E.C.H."/>
            <person name="Morin E."/>
            <person name="Baudet D."/>
            <person name="Noel J."/>
            <person name="Ndikumana S."/>
            <person name="Charron P."/>
            <person name="St-Onge C."/>
            <person name="Giorgi J."/>
            <person name="Grigoriev I.V."/>
            <person name="Roux C."/>
            <person name="Martin F.M."/>
            <person name="Corradi N."/>
        </authorList>
    </citation>
    <scope>NUCLEOTIDE SEQUENCE [LARGE SCALE GENOMIC DNA]</scope>
    <source>
        <strain evidence="1 2">C2</strain>
    </source>
</reference>
<dbReference type="EMBL" id="LLXL01000029">
    <property type="protein sequence ID" value="PKK79881.1"/>
    <property type="molecule type" value="Genomic_DNA"/>
</dbReference>
<name>A0A2N1P179_9GLOM</name>
<dbReference type="AlphaFoldDB" id="A0A2N1P179"/>
<sequence length="85" mass="10155">MIWDNNFFEYAFHPCLTSIRPYWFKLNLILSLQFAICLNCGRFLTGLYWCQNCGKKCFTDNFSKWTSENTLLSTSIFFDNHITFI</sequence>
<dbReference type="Proteomes" id="UP000233469">
    <property type="component" value="Unassembled WGS sequence"/>
</dbReference>
<gene>
    <name evidence="1" type="ORF">RhiirC2_280481</name>
</gene>
<protein>
    <submittedName>
        <fullName evidence="1">Uncharacterized protein</fullName>
    </submittedName>
</protein>
<accession>A0A2N1P179</accession>
<proteinExistence type="predicted"/>
<organism evidence="1 2">
    <name type="scientific">Rhizophagus irregularis</name>
    <dbReference type="NCBI Taxonomy" id="588596"/>
    <lineage>
        <taxon>Eukaryota</taxon>
        <taxon>Fungi</taxon>
        <taxon>Fungi incertae sedis</taxon>
        <taxon>Mucoromycota</taxon>
        <taxon>Glomeromycotina</taxon>
        <taxon>Glomeromycetes</taxon>
        <taxon>Glomerales</taxon>
        <taxon>Glomeraceae</taxon>
        <taxon>Rhizophagus</taxon>
    </lineage>
</organism>
<evidence type="ECO:0000313" key="2">
    <source>
        <dbReference type="Proteomes" id="UP000233469"/>
    </source>
</evidence>
<comment type="caution">
    <text evidence="1">The sequence shown here is derived from an EMBL/GenBank/DDBJ whole genome shotgun (WGS) entry which is preliminary data.</text>
</comment>
<evidence type="ECO:0000313" key="1">
    <source>
        <dbReference type="EMBL" id="PKK79881.1"/>
    </source>
</evidence>